<reference evidence="8 9" key="1">
    <citation type="submission" date="2021-03" db="EMBL/GenBank/DDBJ databases">
        <title>Paenibacillus artemisicola MWE-103 whole genome sequence.</title>
        <authorList>
            <person name="Ham Y.J."/>
        </authorList>
    </citation>
    <scope>NUCLEOTIDE SEQUENCE [LARGE SCALE GENOMIC DNA]</scope>
    <source>
        <strain evidence="8 9">MWE-103</strain>
    </source>
</reference>
<sequence>MTVLHNGLAIPLAVALHRSLKSRNLLRTIFAAPAVLSSMVACFLWGYIMSTTDHGLLNQLLALFGFGQVNWLGNPKLALYPASLRTRAGRKPLLVLPNFLHKLRPPFLPLAPKLSLLDLRFPS</sequence>
<dbReference type="Gene3D" id="1.10.3720.10">
    <property type="entry name" value="MetI-like"/>
    <property type="match status" value="1"/>
</dbReference>
<dbReference type="PANTHER" id="PTHR30193:SF41">
    <property type="entry name" value="DIACETYLCHITOBIOSE UPTAKE SYSTEM PERMEASE PROTEIN NGCF"/>
    <property type="match status" value="1"/>
</dbReference>
<dbReference type="SUPFAM" id="SSF161098">
    <property type="entry name" value="MetI-like"/>
    <property type="match status" value="1"/>
</dbReference>
<keyword evidence="9" id="KW-1185">Reference proteome</keyword>
<evidence type="ECO:0000313" key="8">
    <source>
        <dbReference type="EMBL" id="MBO7747002.1"/>
    </source>
</evidence>
<keyword evidence="2" id="KW-0813">Transport</keyword>
<comment type="caution">
    <text evidence="8">The sequence shown here is derived from an EMBL/GenBank/DDBJ whole genome shotgun (WGS) entry which is preliminary data.</text>
</comment>
<dbReference type="Proteomes" id="UP000670947">
    <property type="component" value="Unassembled WGS sequence"/>
</dbReference>
<gene>
    <name evidence="8" type="ORF">I8J29_22620</name>
</gene>
<accession>A0ABS3WFB2</accession>
<evidence type="ECO:0000256" key="3">
    <source>
        <dbReference type="ARBA" id="ARBA00022475"/>
    </source>
</evidence>
<evidence type="ECO:0000256" key="2">
    <source>
        <dbReference type="ARBA" id="ARBA00022448"/>
    </source>
</evidence>
<name>A0ABS3WFB2_9BACL</name>
<keyword evidence="4 7" id="KW-0812">Transmembrane</keyword>
<dbReference type="RefSeq" id="WP_208849739.1">
    <property type="nucleotide sequence ID" value="NZ_JAGGDJ010000026.1"/>
</dbReference>
<dbReference type="EMBL" id="JAGGDJ010000026">
    <property type="protein sequence ID" value="MBO7747002.1"/>
    <property type="molecule type" value="Genomic_DNA"/>
</dbReference>
<evidence type="ECO:0000256" key="7">
    <source>
        <dbReference type="SAM" id="Phobius"/>
    </source>
</evidence>
<evidence type="ECO:0000256" key="1">
    <source>
        <dbReference type="ARBA" id="ARBA00004651"/>
    </source>
</evidence>
<comment type="subcellular location">
    <subcellularLocation>
        <location evidence="1">Cell membrane</location>
        <topology evidence="1">Multi-pass membrane protein</topology>
    </subcellularLocation>
</comment>
<keyword evidence="5 7" id="KW-1133">Transmembrane helix</keyword>
<evidence type="ECO:0000256" key="5">
    <source>
        <dbReference type="ARBA" id="ARBA00022989"/>
    </source>
</evidence>
<evidence type="ECO:0000313" key="9">
    <source>
        <dbReference type="Proteomes" id="UP000670947"/>
    </source>
</evidence>
<organism evidence="8 9">
    <name type="scientific">Paenibacillus artemisiicola</name>
    <dbReference type="NCBI Taxonomy" id="1172618"/>
    <lineage>
        <taxon>Bacteria</taxon>
        <taxon>Bacillati</taxon>
        <taxon>Bacillota</taxon>
        <taxon>Bacilli</taxon>
        <taxon>Bacillales</taxon>
        <taxon>Paenibacillaceae</taxon>
        <taxon>Paenibacillus</taxon>
    </lineage>
</organism>
<dbReference type="InterPro" id="IPR051393">
    <property type="entry name" value="ABC_transporter_permease"/>
</dbReference>
<proteinExistence type="predicted"/>
<protein>
    <submittedName>
        <fullName evidence="8">Sugar ABC transporter permease</fullName>
    </submittedName>
</protein>
<feature type="transmembrane region" description="Helical" evidence="7">
    <location>
        <begin position="25"/>
        <end position="48"/>
    </location>
</feature>
<dbReference type="InterPro" id="IPR035906">
    <property type="entry name" value="MetI-like_sf"/>
</dbReference>
<dbReference type="PANTHER" id="PTHR30193">
    <property type="entry name" value="ABC TRANSPORTER PERMEASE PROTEIN"/>
    <property type="match status" value="1"/>
</dbReference>
<keyword evidence="3" id="KW-1003">Cell membrane</keyword>
<evidence type="ECO:0000256" key="6">
    <source>
        <dbReference type="ARBA" id="ARBA00023136"/>
    </source>
</evidence>
<keyword evidence="6 7" id="KW-0472">Membrane</keyword>
<evidence type="ECO:0000256" key="4">
    <source>
        <dbReference type="ARBA" id="ARBA00022692"/>
    </source>
</evidence>